<dbReference type="FunFam" id="3.30.565.10:FF:000079">
    <property type="entry name" value="DNA mismatch repair protein MLH"/>
    <property type="match status" value="1"/>
</dbReference>
<evidence type="ECO:0000313" key="9">
    <source>
        <dbReference type="Proteomes" id="UP000663828"/>
    </source>
</evidence>
<keyword evidence="4" id="KW-0234">DNA repair</keyword>
<evidence type="ECO:0000259" key="7">
    <source>
        <dbReference type="SMART" id="SM01340"/>
    </source>
</evidence>
<dbReference type="EMBL" id="CAJNOR010000275">
    <property type="protein sequence ID" value="CAF0863698.1"/>
    <property type="molecule type" value="Genomic_DNA"/>
</dbReference>
<comment type="caution">
    <text evidence="8">The sequence shown here is derived from an EMBL/GenBank/DDBJ whole genome shotgun (WGS) entry which is preliminary data.</text>
</comment>
<dbReference type="GO" id="GO:0032389">
    <property type="term" value="C:MutLalpha complex"/>
    <property type="evidence" value="ECO:0007669"/>
    <property type="project" value="TreeGrafter"/>
</dbReference>
<evidence type="ECO:0000256" key="2">
    <source>
        <dbReference type="ARBA" id="ARBA00006082"/>
    </source>
</evidence>
<dbReference type="InterPro" id="IPR013507">
    <property type="entry name" value="DNA_mismatch_S5_2-like"/>
</dbReference>
<sequence length="694" mass="79394">MNKKIQKLDETVVNRIAAGEIVVRPCAAIKELVENSLDAGSHTIQIHVKQGGLKSIEIRDDGCGISKVDLPLVCERFATSKLKTFDDLYHLNTYGFRGEALASLSYAGHVKIISKIAESQCAYVCEYEDGKIRPSTSIKPCAGTNGTLIIIEDLFYNNPIRLKMMKSSSEEYTRMVDCVMKMALRNTHVSFTLKRDTQIEPDVYTNGKDTTILQNMKMLYGADMVKDMYETTINENDTPYQFQCKACFTGTQYSNSSKASSSSMTFILFINGRLVDCQPLKKAIQQMYAVLINKQTSPFVYLDLIMDPTTLDVNIHPSKNEVRFLHADPIIVAIVQAIEHIIVAKSAKQTTTTTQLTFHMVSSHFHTYTPTSMTLIPPTPKEPIETDPKSKKISSDSTNSNAKKPFGTNLDPSRTVRTSSRDQKLDKHRYHNSSISVPKKIPQSTSFVSPLASIKFPRQIKLTSIELLRQSIDEECDADLLNIIRNFVYVGTIDGQSSLIQHDTQLYLIHTRHLSQELFYQLCLYHFGNMGTISLEPEPPSIEDLIRLETNNEEVIEYVIDLLKERREMLEDYFSVRLSSTDPLRLETLPILLDTYVPNLDYLPQYLLRLSTEINWNDEHECFRTFADEISKFYSYRMQIYSEEDGDSEEKQHWAIEHLLYHAFKTMLVPSKHLRQAFVKLTEVQQLYKVFERC</sequence>
<dbReference type="PROSITE" id="PS00058">
    <property type="entry name" value="DNA_MISMATCH_REPAIR_1"/>
    <property type="match status" value="1"/>
</dbReference>
<dbReference type="GO" id="GO:0006298">
    <property type="term" value="P:mismatch repair"/>
    <property type="evidence" value="ECO:0007669"/>
    <property type="project" value="InterPro"/>
</dbReference>
<dbReference type="SUPFAM" id="SSF55874">
    <property type="entry name" value="ATPase domain of HSP90 chaperone/DNA topoisomerase II/histidine kinase"/>
    <property type="match status" value="1"/>
</dbReference>
<dbReference type="PANTHER" id="PTHR10073">
    <property type="entry name" value="DNA MISMATCH REPAIR PROTEIN MLH, PMS, MUTL"/>
    <property type="match status" value="1"/>
</dbReference>
<feature type="domain" description="DNA mismatch repair protein S5" evidence="7">
    <location>
        <begin position="216"/>
        <end position="343"/>
    </location>
</feature>
<dbReference type="SUPFAM" id="SSF54211">
    <property type="entry name" value="Ribosomal protein S5 domain 2-like"/>
    <property type="match status" value="1"/>
</dbReference>
<dbReference type="InterPro" id="IPR036890">
    <property type="entry name" value="HATPase_C_sf"/>
</dbReference>
<evidence type="ECO:0000256" key="3">
    <source>
        <dbReference type="ARBA" id="ARBA00022763"/>
    </source>
</evidence>
<dbReference type="InterPro" id="IPR002099">
    <property type="entry name" value="MutL/Mlh/PMS"/>
</dbReference>
<keyword evidence="5" id="KW-0539">Nucleus</keyword>
<keyword evidence="3" id="KW-0227">DNA damage</keyword>
<reference evidence="8" key="1">
    <citation type="submission" date="2021-02" db="EMBL/GenBank/DDBJ databases">
        <authorList>
            <person name="Nowell W R."/>
        </authorList>
    </citation>
    <scope>NUCLEOTIDE SEQUENCE</scope>
</reference>
<dbReference type="InterPro" id="IPR020568">
    <property type="entry name" value="Ribosomal_Su5_D2-typ_SF"/>
</dbReference>
<feature type="compositionally biased region" description="Basic and acidic residues" evidence="6">
    <location>
        <begin position="382"/>
        <end position="394"/>
    </location>
</feature>
<dbReference type="Pfam" id="PF13589">
    <property type="entry name" value="HATPase_c_3"/>
    <property type="match status" value="1"/>
</dbReference>
<dbReference type="SMART" id="SM01340">
    <property type="entry name" value="DNA_mis_repair"/>
    <property type="match status" value="1"/>
</dbReference>
<gene>
    <name evidence="8" type="ORF">XAT740_LOCUS6125</name>
</gene>
<evidence type="ECO:0000256" key="1">
    <source>
        <dbReference type="ARBA" id="ARBA00004123"/>
    </source>
</evidence>
<dbReference type="Proteomes" id="UP000663828">
    <property type="component" value="Unassembled WGS sequence"/>
</dbReference>
<protein>
    <recommendedName>
        <fullName evidence="7">DNA mismatch repair protein S5 domain-containing protein</fullName>
    </recommendedName>
</protein>
<dbReference type="NCBIfam" id="TIGR00585">
    <property type="entry name" value="mutl"/>
    <property type="match status" value="1"/>
</dbReference>
<dbReference type="GO" id="GO:0016887">
    <property type="term" value="F:ATP hydrolysis activity"/>
    <property type="evidence" value="ECO:0007669"/>
    <property type="project" value="InterPro"/>
</dbReference>
<keyword evidence="9" id="KW-1185">Reference proteome</keyword>
<comment type="similarity">
    <text evidence="2">Belongs to the DNA mismatch repair MutL/HexB family.</text>
</comment>
<feature type="region of interest" description="Disordered" evidence="6">
    <location>
        <begin position="371"/>
        <end position="437"/>
    </location>
</feature>
<dbReference type="InterPro" id="IPR038973">
    <property type="entry name" value="MutL/Mlh/Pms-like"/>
</dbReference>
<name>A0A813X1Q1_ADIRI</name>
<proteinExistence type="inferred from homology"/>
<comment type="subcellular location">
    <subcellularLocation>
        <location evidence="1">Nucleus</location>
    </subcellularLocation>
</comment>
<evidence type="ECO:0000256" key="6">
    <source>
        <dbReference type="SAM" id="MobiDB-lite"/>
    </source>
</evidence>
<dbReference type="GO" id="GO:0005524">
    <property type="term" value="F:ATP binding"/>
    <property type="evidence" value="ECO:0007669"/>
    <property type="project" value="InterPro"/>
</dbReference>
<evidence type="ECO:0000256" key="4">
    <source>
        <dbReference type="ARBA" id="ARBA00023204"/>
    </source>
</evidence>
<dbReference type="PANTHER" id="PTHR10073:SF12">
    <property type="entry name" value="DNA MISMATCH REPAIR PROTEIN MLH1"/>
    <property type="match status" value="1"/>
</dbReference>
<organism evidence="8 9">
    <name type="scientific">Adineta ricciae</name>
    <name type="common">Rotifer</name>
    <dbReference type="NCBI Taxonomy" id="249248"/>
    <lineage>
        <taxon>Eukaryota</taxon>
        <taxon>Metazoa</taxon>
        <taxon>Spiralia</taxon>
        <taxon>Gnathifera</taxon>
        <taxon>Rotifera</taxon>
        <taxon>Eurotatoria</taxon>
        <taxon>Bdelloidea</taxon>
        <taxon>Adinetida</taxon>
        <taxon>Adinetidae</taxon>
        <taxon>Adineta</taxon>
    </lineage>
</organism>
<dbReference type="CDD" id="cd16926">
    <property type="entry name" value="HATPase_MutL-MLH-PMS-like"/>
    <property type="match status" value="1"/>
</dbReference>
<dbReference type="GO" id="GO:0030983">
    <property type="term" value="F:mismatched DNA binding"/>
    <property type="evidence" value="ECO:0007669"/>
    <property type="project" value="InterPro"/>
</dbReference>
<dbReference type="AlphaFoldDB" id="A0A813X1Q1"/>
<accession>A0A813X1Q1</accession>
<dbReference type="GO" id="GO:0140664">
    <property type="term" value="F:ATP-dependent DNA damage sensor activity"/>
    <property type="evidence" value="ECO:0007669"/>
    <property type="project" value="InterPro"/>
</dbReference>
<dbReference type="InterPro" id="IPR014762">
    <property type="entry name" value="DNA_mismatch_repair_CS"/>
</dbReference>
<dbReference type="Pfam" id="PF01119">
    <property type="entry name" value="DNA_mis_repair"/>
    <property type="match status" value="1"/>
</dbReference>
<dbReference type="Gene3D" id="3.30.565.10">
    <property type="entry name" value="Histidine kinase-like ATPase, C-terminal domain"/>
    <property type="match status" value="1"/>
</dbReference>
<evidence type="ECO:0000256" key="5">
    <source>
        <dbReference type="ARBA" id="ARBA00023242"/>
    </source>
</evidence>
<dbReference type="Pfam" id="PF16413">
    <property type="entry name" value="Mlh1_C"/>
    <property type="match status" value="1"/>
</dbReference>
<evidence type="ECO:0000313" key="8">
    <source>
        <dbReference type="EMBL" id="CAF0863698.1"/>
    </source>
</evidence>
<dbReference type="InterPro" id="IPR014721">
    <property type="entry name" value="Ribsml_uS5_D2-typ_fold_subgr"/>
</dbReference>
<dbReference type="InterPro" id="IPR032189">
    <property type="entry name" value="Mlh1_C"/>
</dbReference>
<dbReference type="Gene3D" id="3.30.230.10">
    <property type="match status" value="1"/>
</dbReference>